<gene>
    <name evidence="2" type="ORF">EAUS1353_LOCUS2862</name>
</gene>
<accession>A0A7S1TN88</accession>
<evidence type="ECO:0000313" key="2">
    <source>
        <dbReference type="EMBL" id="CAD9241122.1"/>
    </source>
</evidence>
<name>A0A7S1TN88_9RHOD</name>
<feature type="signal peptide" evidence="1">
    <location>
        <begin position="1"/>
        <end position="21"/>
    </location>
</feature>
<feature type="chain" id="PRO_5031136294" evidence="1">
    <location>
        <begin position="22"/>
        <end position="269"/>
    </location>
</feature>
<dbReference type="AlphaFoldDB" id="A0A7S1TN88"/>
<reference evidence="2" key="1">
    <citation type="submission" date="2021-01" db="EMBL/GenBank/DDBJ databases">
        <authorList>
            <person name="Corre E."/>
            <person name="Pelletier E."/>
            <person name="Niang G."/>
            <person name="Scheremetjew M."/>
            <person name="Finn R."/>
            <person name="Kale V."/>
            <person name="Holt S."/>
            <person name="Cochrane G."/>
            <person name="Meng A."/>
            <person name="Brown T."/>
            <person name="Cohen L."/>
        </authorList>
    </citation>
    <scope>NUCLEOTIDE SEQUENCE</scope>
    <source>
        <strain evidence="2">CCMP3124</strain>
    </source>
</reference>
<proteinExistence type="predicted"/>
<sequence>MASRIGASVLVLSCLLGLALAQTCPCVFLPPRQCNLVELVSSGSPSTCTETTTSCVNCQCDAEGSYTCAIESGAQRYFFLDDSRTTCALETVQAVICPTDGVATVSCSNSQQLPWGTFTCVISASDFPSSATVSAAELGIYQFSTATLNLTNEQDSAVTGTIFISIENFITDTQNYFTPVWPDQLSDSATLTLQPSFQQIVTLEQSAQDVRLSGTSAFINAVNSILTAGSGSVDVSFNVAFSQAIGSFEGGVTQAFSTASFVFSFAYTS</sequence>
<organism evidence="2">
    <name type="scientific">Erythrolobus australicus</name>
    <dbReference type="NCBI Taxonomy" id="1077150"/>
    <lineage>
        <taxon>Eukaryota</taxon>
        <taxon>Rhodophyta</taxon>
        <taxon>Bangiophyceae</taxon>
        <taxon>Porphyridiales</taxon>
        <taxon>Porphyridiaceae</taxon>
        <taxon>Erythrolobus</taxon>
    </lineage>
</organism>
<keyword evidence="1" id="KW-0732">Signal</keyword>
<dbReference type="EMBL" id="HBGI01004441">
    <property type="protein sequence ID" value="CAD9241122.1"/>
    <property type="molecule type" value="Transcribed_RNA"/>
</dbReference>
<evidence type="ECO:0000256" key="1">
    <source>
        <dbReference type="SAM" id="SignalP"/>
    </source>
</evidence>
<protein>
    <submittedName>
        <fullName evidence="2">Uncharacterized protein</fullName>
    </submittedName>
</protein>